<dbReference type="InterPro" id="IPR036249">
    <property type="entry name" value="Thioredoxin-like_sf"/>
</dbReference>
<name>A0A840W4C9_9ACTN</name>
<dbReference type="RefSeq" id="WP_184363163.1">
    <property type="nucleotide sequence ID" value="NZ_BAAAKM010000044.1"/>
</dbReference>
<proteinExistence type="predicted"/>
<dbReference type="AlphaFoldDB" id="A0A840W4C9"/>
<evidence type="ECO:0008006" key="3">
    <source>
        <dbReference type="Google" id="ProtNLM"/>
    </source>
</evidence>
<dbReference type="Pfam" id="PF06999">
    <property type="entry name" value="Suc_Fer-like"/>
    <property type="match status" value="1"/>
</dbReference>
<sequence>MRLPTAPDGRRGCSALARYTDEQIAGTAGLSSGWLLVEHNGPWRHPAFASPGLDKAVVSRLAERIVGSDVRPQLIKRPGAGERAPAEGPLRAYLVHASRTSPWVRRIDFQDLAELLEIDLTAAERPEPPSFGAAVDHTLYLVCTHAKKDPCCAMLGRPVAAALAGGEAEVWETTHVGGDRFAANLVALPQGVYFGRLDPESAPPTVAAFERGLVLPENYRGRCTDSGAAQAAEAALRARIGRPVGVNDITRLAEEETGGGVRLTLGHDGGLYSVSVETVEGQECPTTCSVVSPTRPVHHRVRQITGTPLGGGLPGSASV</sequence>
<dbReference type="EMBL" id="JACHDO010000001">
    <property type="protein sequence ID" value="MBB5490163.1"/>
    <property type="molecule type" value="Genomic_DNA"/>
</dbReference>
<organism evidence="1 2">
    <name type="scientific">Nocardiopsis metallicus</name>
    <dbReference type="NCBI Taxonomy" id="179819"/>
    <lineage>
        <taxon>Bacteria</taxon>
        <taxon>Bacillati</taxon>
        <taxon>Actinomycetota</taxon>
        <taxon>Actinomycetes</taxon>
        <taxon>Streptosporangiales</taxon>
        <taxon>Nocardiopsidaceae</taxon>
        <taxon>Nocardiopsis</taxon>
    </lineage>
</organism>
<dbReference type="InterPro" id="IPR009737">
    <property type="entry name" value="Aim32/Apd1-like"/>
</dbReference>
<accession>A0A840W4C9</accession>
<comment type="caution">
    <text evidence="1">The sequence shown here is derived from an EMBL/GenBank/DDBJ whole genome shotgun (WGS) entry which is preliminary data.</text>
</comment>
<dbReference type="Proteomes" id="UP000579647">
    <property type="component" value="Unassembled WGS sequence"/>
</dbReference>
<gene>
    <name evidence="1" type="ORF">HNR07_001300</name>
</gene>
<protein>
    <recommendedName>
        <fullName evidence="3">Sucrase ferredoxin</fullName>
    </recommendedName>
</protein>
<keyword evidence="2" id="KW-1185">Reference proteome</keyword>
<dbReference type="SUPFAM" id="SSF52833">
    <property type="entry name" value="Thioredoxin-like"/>
    <property type="match status" value="1"/>
</dbReference>
<evidence type="ECO:0000313" key="1">
    <source>
        <dbReference type="EMBL" id="MBB5490163.1"/>
    </source>
</evidence>
<evidence type="ECO:0000313" key="2">
    <source>
        <dbReference type="Proteomes" id="UP000579647"/>
    </source>
</evidence>
<reference evidence="1 2" key="1">
    <citation type="submission" date="2020-08" db="EMBL/GenBank/DDBJ databases">
        <title>Sequencing the genomes of 1000 actinobacteria strains.</title>
        <authorList>
            <person name="Klenk H.-P."/>
        </authorList>
    </citation>
    <scope>NUCLEOTIDE SEQUENCE [LARGE SCALE GENOMIC DNA]</scope>
    <source>
        <strain evidence="1 2">DSM 44598</strain>
    </source>
</reference>